<protein>
    <submittedName>
        <fullName evidence="2">Transcriptional regulator, MarR family</fullName>
    </submittedName>
</protein>
<dbReference type="AlphaFoldDB" id="Q222L3"/>
<dbReference type="InterPro" id="IPR036388">
    <property type="entry name" value="WH-like_DNA-bd_sf"/>
</dbReference>
<dbReference type="Proteomes" id="UP000008332">
    <property type="component" value="Chromosome"/>
</dbReference>
<dbReference type="SMART" id="SM00347">
    <property type="entry name" value="HTH_MARR"/>
    <property type="match status" value="1"/>
</dbReference>
<dbReference type="PRINTS" id="PR00598">
    <property type="entry name" value="HTHMARR"/>
</dbReference>
<organism evidence="2 3">
    <name type="scientific">Albidiferax ferrireducens (strain ATCC BAA-621 / DSM 15236 / T118)</name>
    <name type="common">Rhodoferax ferrireducens</name>
    <dbReference type="NCBI Taxonomy" id="338969"/>
    <lineage>
        <taxon>Bacteria</taxon>
        <taxon>Pseudomonadati</taxon>
        <taxon>Pseudomonadota</taxon>
        <taxon>Betaproteobacteria</taxon>
        <taxon>Burkholderiales</taxon>
        <taxon>Comamonadaceae</taxon>
        <taxon>Rhodoferax</taxon>
    </lineage>
</organism>
<dbReference type="EMBL" id="CP000267">
    <property type="protein sequence ID" value="ABD68040.1"/>
    <property type="molecule type" value="Genomic_DNA"/>
</dbReference>
<dbReference type="GO" id="GO:0003700">
    <property type="term" value="F:DNA-binding transcription factor activity"/>
    <property type="evidence" value="ECO:0007669"/>
    <property type="project" value="InterPro"/>
</dbReference>
<reference evidence="3" key="1">
    <citation type="submission" date="2006-02" db="EMBL/GenBank/DDBJ databases">
        <title>Complete sequence of chromosome of Rhodoferax ferrireducens DSM 15236.</title>
        <authorList>
            <person name="Copeland A."/>
            <person name="Lucas S."/>
            <person name="Lapidus A."/>
            <person name="Barry K."/>
            <person name="Detter J.C."/>
            <person name="Glavina del Rio T."/>
            <person name="Hammon N."/>
            <person name="Israni S."/>
            <person name="Pitluck S."/>
            <person name="Brettin T."/>
            <person name="Bruce D."/>
            <person name="Han C."/>
            <person name="Tapia R."/>
            <person name="Gilna P."/>
            <person name="Kiss H."/>
            <person name="Schmutz J."/>
            <person name="Larimer F."/>
            <person name="Land M."/>
            <person name="Kyrpides N."/>
            <person name="Ivanova N."/>
            <person name="Richardson P."/>
        </authorList>
    </citation>
    <scope>NUCLEOTIDE SEQUENCE [LARGE SCALE GENOMIC DNA]</scope>
    <source>
        <strain evidence="3">ATCC BAA-621 / DSM 15236 / T118</strain>
    </source>
</reference>
<dbReference type="PROSITE" id="PS50995">
    <property type="entry name" value="HTH_MARR_2"/>
    <property type="match status" value="1"/>
</dbReference>
<dbReference type="GO" id="GO:0006950">
    <property type="term" value="P:response to stress"/>
    <property type="evidence" value="ECO:0007669"/>
    <property type="project" value="TreeGrafter"/>
</dbReference>
<dbReference type="Gene3D" id="1.10.10.10">
    <property type="entry name" value="Winged helix-like DNA-binding domain superfamily/Winged helix DNA-binding domain"/>
    <property type="match status" value="1"/>
</dbReference>
<dbReference type="Pfam" id="PF01047">
    <property type="entry name" value="MarR"/>
    <property type="match status" value="1"/>
</dbReference>
<evidence type="ECO:0000313" key="3">
    <source>
        <dbReference type="Proteomes" id="UP000008332"/>
    </source>
</evidence>
<dbReference type="InterPro" id="IPR039422">
    <property type="entry name" value="MarR/SlyA-like"/>
</dbReference>
<dbReference type="STRING" id="338969.Rfer_0283"/>
<feature type="domain" description="HTH marR-type" evidence="1">
    <location>
        <begin position="1"/>
        <end position="137"/>
    </location>
</feature>
<name>Q222L3_ALBFT</name>
<proteinExistence type="predicted"/>
<evidence type="ECO:0000313" key="2">
    <source>
        <dbReference type="EMBL" id="ABD68040.1"/>
    </source>
</evidence>
<accession>Q222L3</accession>
<dbReference type="InterPro" id="IPR000835">
    <property type="entry name" value="HTH_MarR-typ"/>
</dbReference>
<sequence length="146" mass="16674">MKGQALELISEIHLDWKRHVARALAPHGITPKQIFLLRKLKESATLTPSEVAVLIHGDRPSTTSMLDTLERSGWICRQRDPSNGKRVIITMTDAGMEKLASVPERLWRSGKVPSDPESCLERDEREELTRLLQKMHRCMNANPQER</sequence>
<evidence type="ECO:0000259" key="1">
    <source>
        <dbReference type="PROSITE" id="PS50995"/>
    </source>
</evidence>
<dbReference type="PANTHER" id="PTHR33164">
    <property type="entry name" value="TRANSCRIPTIONAL REGULATOR, MARR FAMILY"/>
    <property type="match status" value="1"/>
</dbReference>
<keyword evidence="3" id="KW-1185">Reference proteome</keyword>
<gene>
    <name evidence="2" type="ordered locus">Rfer_0283</name>
</gene>
<dbReference type="PANTHER" id="PTHR33164:SF43">
    <property type="entry name" value="HTH-TYPE TRANSCRIPTIONAL REPRESSOR YETL"/>
    <property type="match status" value="1"/>
</dbReference>
<dbReference type="eggNOG" id="COG1846">
    <property type="taxonomic scope" value="Bacteria"/>
</dbReference>
<dbReference type="KEGG" id="rfr:Rfer_0283"/>
<dbReference type="SUPFAM" id="SSF46785">
    <property type="entry name" value="Winged helix' DNA-binding domain"/>
    <property type="match status" value="1"/>
</dbReference>
<dbReference type="InterPro" id="IPR036390">
    <property type="entry name" value="WH_DNA-bd_sf"/>
</dbReference>
<dbReference type="HOGENOM" id="CLU_083287_18_7_4"/>